<name>A0A644T7C1_9ZZZZ</name>
<dbReference type="EC" id="2.3.1.-" evidence="11"/>
<keyword evidence="5 9" id="KW-0812">Transmembrane</keyword>
<accession>A0A644T7C1</accession>
<dbReference type="InterPro" id="IPR003010">
    <property type="entry name" value="C-N_Hydrolase"/>
</dbReference>
<keyword evidence="4 11" id="KW-0808">Transferase</keyword>
<reference evidence="11" key="1">
    <citation type="submission" date="2019-08" db="EMBL/GenBank/DDBJ databases">
        <authorList>
            <person name="Kucharzyk K."/>
            <person name="Murdoch R.W."/>
            <person name="Higgins S."/>
            <person name="Loffler F."/>
        </authorList>
    </citation>
    <scope>NUCLEOTIDE SEQUENCE</scope>
</reference>
<feature type="transmembrane region" description="Helical" evidence="9">
    <location>
        <begin position="86"/>
        <end position="105"/>
    </location>
</feature>
<feature type="domain" description="CN hydrolase" evidence="10">
    <location>
        <begin position="197"/>
        <end position="410"/>
    </location>
</feature>
<feature type="transmembrane region" description="Helical" evidence="9">
    <location>
        <begin position="169"/>
        <end position="187"/>
    </location>
</feature>
<evidence type="ECO:0000256" key="3">
    <source>
        <dbReference type="ARBA" id="ARBA00022519"/>
    </source>
</evidence>
<keyword evidence="11" id="KW-0449">Lipoprotein</keyword>
<gene>
    <name evidence="11" type="primary">lnt_1</name>
    <name evidence="11" type="ORF">SDC9_08269</name>
</gene>
<protein>
    <submittedName>
        <fullName evidence="11">Apolipoprotein N-acyltransferase</fullName>
        <ecNumber evidence="11">2.3.1.-</ecNumber>
    </submittedName>
</protein>
<feature type="transmembrane region" description="Helical" evidence="9">
    <location>
        <begin position="60"/>
        <end position="80"/>
    </location>
</feature>
<dbReference type="GO" id="GO:0005886">
    <property type="term" value="C:plasma membrane"/>
    <property type="evidence" value="ECO:0007669"/>
    <property type="project" value="UniProtKB-SubCell"/>
</dbReference>
<keyword evidence="3" id="KW-0997">Cell inner membrane</keyword>
<evidence type="ECO:0000313" key="11">
    <source>
        <dbReference type="EMBL" id="MPL62649.1"/>
    </source>
</evidence>
<evidence type="ECO:0000256" key="5">
    <source>
        <dbReference type="ARBA" id="ARBA00022692"/>
    </source>
</evidence>
<dbReference type="Pfam" id="PF26365">
    <property type="entry name" value="ApoNAT_membrane"/>
    <property type="match status" value="1"/>
</dbReference>
<keyword evidence="8 11" id="KW-0012">Acyltransferase</keyword>
<evidence type="ECO:0000256" key="4">
    <source>
        <dbReference type="ARBA" id="ARBA00022679"/>
    </source>
</evidence>
<dbReference type="InterPro" id="IPR059109">
    <property type="entry name" value="Lnt_membrane_dom"/>
</dbReference>
<dbReference type="PANTHER" id="PTHR38686:SF1">
    <property type="entry name" value="APOLIPOPROTEIN N-ACYLTRANSFERASE"/>
    <property type="match status" value="1"/>
</dbReference>
<keyword evidence="2" id="KW-1003">Cell membrane</keyword>
<dbReference type="PROSITE" id="PS50263">
    <property type="entry name" value="CN_HYDROLASE"/>
    <property type="match status" value="1"/>
</dbReference>
<evidence type="ECO:0000259" key="10">
    <source>
        <dbReference type="PROSITE" id="PS50263"/>
    </source>
</evidence>
<dbReference type="AlphaFoldDB" id="A0A644T7C1"/>
<feature type="transmembrane region" description="Helical" evidence="9">
    <location>
        <begin position="12"/>
        <end position="31"/>
    </location>
</feature>
<dbReference type="PANTHER" id="PTHR38686">
    <property type="entry name" value="APOLIPOPROTEIN N-ACYLTRANSFERASE"/>
    <property type="match status" value="1"/>
</dbReference>
<dbReference type="NCBIfam" id="NF008934">
    <property type="entry name" value="PRK12291.1"/>
    <property type="match status" value="1"/>
</dbReference>
<evidence type="ECO:0000256" key="9">
    <source>
        <dbReference type="SAM" id="Phobius"/>
    </source>
</evidence>
<dbReference type="SUPFAM" id="SSF56317">
    <property type="entry name" value="Carbon-nitrogen hydrolase"/>
    <property type="match status" value="1"/>
</dbReference>
<evidence type="ECO:0000256" key="8">
    <source>
        <dbReference type="ARBA" id="ARBA00023315"/>
    </source>
</evidence>
<feature type="transmembrane region" description="Helical" evidence="9">
    <location>
        <begin position="142"/>
        <end position="162"/>
    </location>
</feature>
<comment type="caution">
    <text evidence="11">The sequence shown here is derived from an EMBL/GenBank/DDBJ whole genome shotgun (WGS) entry which is preliminary data.</text>
</comment>
<dbReference type="InterPro" id="IPR036526">
    <property type="entry name" value="C-N_Hydrolase_sf"/>
</dbReference>
<evidence type="ECO:0000256" key="2">
    <source>
        <dbReference type="ARBA" id="ARBA00022475"/>
    </source>
</evidence>
<organism evidence="11">
    <name type="scientific">bioreactor metagenome</name>
    <dbReference type="NCBI Taxonomy" id="1076179"/>
    <lineage>
        <taxon>unclassified sequences</taxon>
        <taxon>metagenomes</taxon>
        <taxon>ecological metagenomes</taxon>
    </lineage>
</organism>
<dbReference type="NCBIfam" id="TIGR00546">
    <property type="entry name" value="lnt"/>
    <property type="match status" value="1"/>
</dbReference>
<keyword evidence="6 9" id="KW-1133">Transmembrane helix</keyword>
<dbReference type="GO" id="GO:0016410">
    <property type="term" value="F:N-acyltransferase activity"/>
    <property type="evidence" value="ECO:0007669"/>
    <property type="project" value="InterPro"/>
</dbReference>
<dbReference type="GO" id="GO:0042158">
    <property type="term" value="P:lipoprotein biosynthetic process"/>
    <property type="evidence" value="ECO:0007669"/>
    <property type="project" value="InterPro"/>
</dbReference>
<evidence type="ECO:0000256" key="7">
    <source>
        <dbReference type="ARBA" id="ARBA00023136"/>
    </source>
</evidence>
<comment type="subcellular location">
    <subcellularLocation>
        <location evidence="1">Cell membrane</location>
        <topology evidence="1">Multi-pass membrane protein</topology>
    </subcellularLocation>
</comment>
<feature type="transmembrane region" description="Helical" evidence="9">
    <location>
        <begin position="112"/>
        <end position="130"/>
    </location>
</feature>
<sequence>MFLLKREYFIQNFIIKGLFTAILLSLFIYLSYFDIEIKIINTLIGLLGIYFLLTIPKKALFIAGFFTGILWCNWMSVSLQYYDLKYLTPVLILGIGLVYGIIFYLFAFIDKLTIRILMVFGFTFFAPFGFNWMKFELLFIDSYISTSKIAFALILISFYFIIKLKKHKLLGIIPLLFIFDFGKGTYIDTPKAKIYMPQMYINQDLKWQKEYQKELNAKNIEEIHKAIDLKKDLVILPETAFSTALNRNVILLNELKNLSFSIDIITGALYVENNQIFNATYHISNGEVKIAQKVVLVPFGEKIPLPKYFVDLINKTFYNGAQDYTEASEPTDFVVLGEKYRNAICYEGTTDTIYENLGDTRYIIMTSNNAWFTPSIEPTLQDLLLKYYSKKYQVTVFHIVNGSPNKIYRP</sequence>
<dbReference type="EMBL" id="VSSQ01000018">
    <property type="protein sequence ID" value="MPL62649.1"/>
    <property type="molecule type" value="Genomic_DNA"/>
</dbReference>
<proteinExistence type="predicted"/>
<dbReference type="InterPro" id="IPR059110">
    <property type="entry name" value="Lnt_campylobact"/>
</dbReference>
<dbReference type="InterPro" id="IPR004563">
    <property type="entry name" value="Apolipo_AcylTrfase"/>
</dbReference>
<dbReference type="Gene3D" id="3.60.110.10">
    <property type="entry name" value="Carbon-nitrogen hydrolase"/>
    <property type="match status" value="1"/>
</dbReference>
<feature type="transmembrane region" description="Helical" evidence="9">
    <location>
        <begin position="37"/>
        <end position="53"/>
    </location>
</feature>
<evidence type="ECO:0000256" key="6">
    <source>
        <dbReference type="ARBA" id="ARBA00022989"/>
    </source>
</evidence>
<keyword evidence="7 9" id="KW-0472">Membrane</keyword>
<evidence type="ECO:0000256" key="1">
    <source>
        <dbReference type="ARBA" id="ARBA00004651"/>
    </source>
</evidence>